<dbReference type="AlphaFoldDB" id="A0AAI8VJI2"/>
<evidence type="ECO:0000313" key="10">
    <source>
        <dbReference type="Proteomes" id="UP001295740"/>
    </source>
</evidence>
<organism evidence="9 10">
    <name type="scientific">Anthostomella pinea</name>
    <dbReference type="NCBI Taxonomy" id="933095"/>
    <lineage>
        <taxon>Eukaryota</taxon>
        <taxon>Fungi</taxon>
        <taxon>Dikarya</taxon>
        <taxon>Ascomycota</taxon>
        <taxon>Pezizomycotina</taxon>
        <taxon>Sordariomycetes</taxon>
        <taxon>Xylariomycetidae</taxon>
        <taxon>Xylariales</taxon>
        <taxon>Xylariaceae</taxon>
        <taxon>Anthostomella</taxon>
    </lineage>
</organism>
<keyword evidence="2" id="KW-0328">Glycosyltransferase</keyword>
<keyword evidence="10" id="KW-1185">Reference proteome</keyword>
<keyword evidence="6 8" id="KW-0472">Membrane</keyword>
<reference evidence="9" key="1">
    <citation type="submission" date="2023-10" db="EMBL/GenBank/DDBJ databases">
        <authorList>
            <person name="Hackl T."/>
        </authorList>
    </citation>
    <scope>NUCLEOTIDE SEQUENCE</scope>
</reference>
<evidence type="ECO:0000256" key="2">
    <source>
        <dbReference type="ARBA" id="ARBA00022676"/>
    </source>
</evidence>
<evidence type="ECO:0000313" key="9">
    <source>
        <dbReference type="EMBL" id="CAJ2505696.1"/>
    </source>
</evidence>
<name>A0AAI8VJI2_9PEZI</name>
<evidence type="ECO:0000256" key="7">
    <source>
        <dbReference type="ARBA" id="ARBA00023180"/>
    </source>
</evidence>
<dbReference type="PANTHER" id="PTHR47844">
    <property type="entry name" value="SYNTHASE CPS1, PUTATIVE (AFU_ORTHOLOGUE AFUA_7G02500)-RELATED"/>
    <property type="match status" value="1"/>
</dbReference>
<keyword evidence="5 8" id="KW-1133">Transmembrane helix</keyword>
<accession>A0AAI8VJI2</accession>
<evidence type="ECO:0000256" key="4">
    <source>
        <dbReference type="ARBA" id="ARBA00022692"/>
    </source>
</evidence>
<keyword evidence="3" id="KW-0808">Transferase</keyword>
<evidence type="ECO:0000256" key="1">
    <source>
        <dbReference type="ARBA" id="ARBA00004370"/>
    </source>
</evidence>
<comment type="subcellular location">
    <subcellularLocation>
        <location evidence="1">Membrane</location>
    </subcellularLocation>
</comment>
<protein>
    <submittedName>
        <fullName evidence="9">Uu.00g130900.m01.CDS01</fullName>
    </submittedName>
</protein>
<dbReference type="InterPro" id="IPR029044">
    <property type="entry name" value="Nucleotide-diphossugar_trans"/>
</dbReference>
<dbReference type="Pfam" id="PF13641">
    <property type="entry name" value="Glyco_tranf_2_3"/>
    <property type="match status" value="1"/>
</dbReference>
<dbReference type="EMBL" id="CAUWAG010000007">
    <property type="protein sequence ID" value="CAJ2505696.1"/>
    <property type="molecule type" value="Genomic_DNA"/>
</dbReference>
<gene>
    <name evidence="9" type="ORF">KHLLAP_LOCUS6164</name>
</gene>
<dbReference type="GO" id="GO:0016757">
    <property type="term" value="F:glycosyltransferase activity"/>
    <property type="evidence" value="ECO:0007669"/>
    <property type="project" value="UniProtKB-KW"/>
</dbReference>
<dbReference type="InterPro" id="IPR052427">
    <property type="entry name" value="Glycosyltrans_GT2/GT47"/>
</dbReference>
<evidence type="ECO:0000256" key="6">
    <source>
        <dbReference type="ARBA" id="ARBA00023136"/>
    </source>
</evidence>
<proteinExistence type="predicted"/>
<evidence type="ECO:0000256" key="8">
    <source>
        <dbReference type="SAM" id="Phobius"/>
    </source>
</evidence>
<comment type="caution">
    <text evidence="9">The sequence shown here is derived from an EMBL/GenBank/DDBJ whole genome shotgun (WGS) entry which is preliminary data.</text>
</comment>
<dbReference type="SUPFAM" id="SSF53448">
    <property type="entry name" value="Nucleotide-diphospho-sugar transferases"/>
    <property type="match status" value="1"/>
</dbReference>
<evidence type="ECO:0000256" key="5">
    <source>
        <dbReference type="ARBA" id="ARBA00022989"/>
    </source>
</evidence>
<dbReference type="PANTHER" id="PTHR47844:SF1">
    <property type="entry name" value="EXOSTOSIN-LIKE 2"/>
    <property type="match status" value="1"/>
</dbReference>
<keyword evidence="7" id="KW-0325">Glycoprotein</keyword>
<dbReference type="Proteomes" id="UP001295740">
    <property type="component" value="Unassembled WGS sequence"/>
</dbReference>
<sequence>MSSHLVAVAAAMGCNFIPFSPEFIAILPRLGIALLVSFWLWGRVDLWYQTKHGKAYKPYRVAANSRYGANDVSIVVCTIGPVGNFEMCIRSWLSNKPLELIFVTTKDKLNAISALIDEVKFRLPADQAKKISLLAVKQASKRVQLVDGINAARGLIIATVDDHILWGEALMPHMLAPFEDIEVGAAGPGTDVYTDPARRYPGVVTAWETAATRLAWKRKPTYKNMFAITGWCWILAGTTTFYRSAILKDAEFQHAHLNDYWFGHKLNASDDTFISRWLQINNWKLAVQIMPQTEILRTVKRDSSFLTQLARWERSTIQSFLRSLWEVPQIYRQWYVLYKTLERLTRPVFTAIHVAAWFLSFYYTPRLTTMLLLWYICSVAPSYAEFLGEYPWMCRHLWALVLTDYYYAVYDWYTWGTLNNTQWGTRDIPGEE</sequence>
<feature type="transmembrane region" description="Helical" evidence="8">
    <location>
        <begin position="23"/>
        <end position="41"/>
    </location>
</feature>
<dbReference type="GO" id="GO:0016020">
    <property type="term" value="C:membrane"/>
    <property type="evidence" value="ECO:0007669"/>
    <property type="project" value="UniProtKB-SubCell"/>
</dbReference>
<evidence type="ECO:0000256" key="3">
    <source>
        <dbReference type="ARBA" id="ARBA00022679"/>
    </source>
</evidence>
<dbReference type="Gene3D" id="3.90.550.10">
    <property type="entry name" value="Spore Coat Polysaccharide Biosynthesis Protein SpsA, Chain A"/>
    <property type="match status" value="1"/>
</dbReference>
<keyword evidence="4 8" id="KW-0812">Transmembrane</keyword>